<dbReference type="Gene3D" id="3.40.50.80">
    <property type="entry name" value="Nucleotide-binding domain of ferredoxin-NADP reductase (FNR) module"/>
    <property type="match status" value="1"/>
</dbReference>
<feature type="binding site" evidence="14">
    <location>
        <begin position="672"/>
        <end position="676"/>
    </location>
    <ligand>
        <name>NADP(+)</name>
        <dbReference type="ChEBI" id="CHEBI:58349"/>
    </ligand>
</feature>
<feature type="binding site" evidence="14">
    <location>
        <position position="499"/>
    </location>
    <ligand>
        <name>FAD</name>
        <dbReference type="ChEBI" id="CHEBI:57692"/>
    </ligand>
</feature>
<dbReference type="PANTHER" id="PTHR19384">
    <property type="entry name" value="NITRIC OXIDE SYNTHASE-RELATED"/>
    <property type="match status" value="1"/>
</dbReference>
<comment type="caution">
    <text evidence="14">Lacks conserved residue(s) required for the propagation of feature annotation.</text>
</comment>
<keyword evidence="4 14" id="KW-0256">Endoplasmic reticulum</keyword>
<dbReference type="EMBL" id="NHYE01005626">
    <property type="protein sequence ID" value="PPQ66611.1"/>
    <property type="molecule type" value="Genomic_DNA"/>
</dbReference>
<feature type="binding site" evidence="14">
    <location>
        <begin position="493"/>
        <end position="495"/>
    </location>
    <ligand>
        <name>FAD</name>
        <dbReference type="ChEBI" id="CHEBI:57692"/>
    </ligand>
</feature>
<dbReference type="PROSITE" id="PS50902">
    <property type="entry name" value="FLAVODOXIN_LIKE"/>
    <property type="match status" value="1"/>
</dbReference>
<evidence type="ECO:0000256" key="2">
    <source>
        <dbReference type="ARBA" id="ARBA00022643"/>
    </source>
</evidence>
<keyword evidence="14" id="KW-0443">Lipid metabolism</keyword>
<feature type="binding site" evidence="14">
    <location>
        <begin position="475"/>
        <end position="478"/>
    </location>
    <ligand>
        <name>FAD</name>
        <dbReference type="ChEBI" id="CHEBI:57692"/>
    </ligand>
</feature>
<dbReference type="PANTHER" id="PTHR19384:SF17">
    <property type="entry name" value="NADPH--CYTOCHROME P450 REDUCTASE"/>
    <property type="match status" value="1"/>
</dbReference>
<dbReference type="InterPro" id="IPR003097">
    <property type="entry name" value="CysJ-like_FAD-binding"/>
</dbReference>
<comment type="subcellular location">
    <subcellularLocation>
        <location evidence="14">Endoplasmic reticulum membrane</location>
        <topology evidence="14">Single-pass membrane protein</topology>
        <orientation evidence="14">Cytoplasmic side</orientation>
    </subcellularLocation>
    <subcellularLocation>
        <location evidence="14">Mitochondrion outer membrane</location>
        <topology evidence="14">Single-pass membrane protein</topology>
        <orientation evidence="14">Cytoplasmic side</orientation>
    </subcellularLocation>
    <subcellularLocation>
        <location evidence="14">Cell membrane</location>
        <topology evidence="14">Single-pass membrane protein</topology>
        <orientation evidence="14">Cytoplasmic side</orientation>
    </subcellularLocation>
</comment>
<dbReference type="GO" id="GO:0005829">
    <property type="term" value="C:cytosol"/>
    <property type="evidence" value="ECO:0007669"/>
    <property type="project" value="TreeGrafter"/>
</dbReference>
<keyword evidence="9 14" id="KW-0560">Oxidoreductase</keyword>
<feature type="binding site" evidence="14">
    <location>
        <begin position="662"/>
        <end position="663"/>
    </location>
    <ligand>
        <name>NADP(+)</name>
        <dbReference type="ChEBI" id="CHEBI:58349"/>
    </ligand>
</feature>
<dbReference type="InParanoid" id="A0A409VK12"/>
<evidence type="ECO:0000256" key="14">
    <source>
        <dbReference type="HAMAP-Rule" id="MF_03212"/>
    </source>
</evidence>
<dbReference type="InterPro" id="IPR001094">
    <property type="entry name" value="Flavdoxin-like"/>
</dbReference>
<keyword evidence="14" id="KW-0496">Mitochondrion</keyword>
<feature type="binding site" evidence="14">
    <location>
        <begin position="142"/>
        <end position="145"/>
    </location>
    <ligand>
        <name>FMN</name>
        <dbReference type="ChEBI" id="CHEBI:58210"/>
    </ligand>
</feature>
<dbReference type="PRINTS" id="PR00371">
    <property type="entry name" value="FPNCR"/>
</dbReference>
<keyword evidence="3" id="KW-0812">Transmembrane</keyword>
<evidence type="ECO:0000256" key="9">
    <source>
        <dbReference type="ARBA" id="ARBA00023002"/>
    </source>
</evidence>
<dbReference type="GO" id="GO:0050661">
    <property type="term" value="F:NADP binding"/>
    <property type="evidence" value="ECO:0007669"/>
    <property type="project" value="UniProtKB-UniRule"/>
</dbReference>
<accession>A0A409VK12</accession>
<comment type="similarity">
    <text evidence="14">In the N-terminal section; belongs to the flavodoxin family.</text>
</comment>
<dbReference type="GO" id="GO:0005886">
    <property type="term" value="C:plasma membrane"/>
    <property type="evidence" value="ECO:0007669"/>
    <property type="project" value="UniProtKB-SubCell"/>
</dbReference>
<gene>
    <name evidence="17" type="ORF">CVT26_009372</name>
</gene>
<feature type="binding site" evidence="14">
    <location>
        <position position="219"/>
    </location>
    <ligand>
        <name>FMN</name>
        <dbReference type="ChEBI" id="CHEBI:58210"/>
    </ligand>
</feature>
<dbReference type="SUPFAM" id="SSF52343">
    <property type="entry name" value="Ferredoxin reductase-like, C-terminal NADP-linked domain"/>
    <property type="match status" value="1"/>
</dbReference>
<evidence type="ECO:0000313" key="17">
    <source>
        <dbReference type="EMBL" id="PPQ66611.1"/>
    </source>
</evidence>
<evidence type="ECO:0000259" key="16">
    <source>
        <dbReference type="PROSITE" id="PS51384"/>
    </source>
</evidence>
<dbReference type="GO" id="GO:0003958">
    <property type="term" value="F:NADPH-hemoprotein reductase activity"/>
    <property type="evidence" value="ECO:0007669"/>
    <property type="project" value="UniProtKB-UniRule"/>
</dbReference>
<feature type="binding site" evidence="14">
    <location>
        <begin position="514"/>
        <end position="517"/>
    </location>
    <ligand>
        <name>FAD</name>
        <dbReference type="ChEBI" id="CHEBI:57692"/>
    </ligand>
</feature>
<evidence type="ECO:0000256" key="11">
    <source>
        <dbReference type="ARBA" id="ARBA00023136"/>
    </source>
</evidence>
<protein>
    <recommendedName>
        <fullName evidence="14">NADPH--cytochrome P450 reductase</fullName>
        <shortName evidence="14">CPR</shortName>
        <shortName evidence="14">P450R</shortName>
        <ecNumber evidence="14">1.6.2.4</ecNumber>
    </recommendedName>
</protein>
<dbReference type="InterPro" id="IPR017938">
    <property type="entry name" value="Riboflavin_synthase-like_b-brl"/>
</dbReference>
<keyword evidence="6 14" id="KW-0521">NADP</keyword>
<keyword evidence="2 14" id="KW-0288">FMN</keyword>
<dbReference type="CDD" id="cd06204">
    <property type="entry name" value="CYPOR"/>
    <property type="match status" value="1"/>
</dbReference>
<dbReference type="AlphaFoldDB" id="A0A409VK12"/>
<feature type="domain" description="FAD-binding FR-type" evidence="16">
    <location>
        <begin position="288"/>
        <end position="560"/>
    </location>
</feature>
<evidence type="ECO:0000256" key="12">
    <source>
        <dbReference type="ARBA" id="ARBA00023166"/>
    </source>
</evidence>
<comment type="catalytic activity">
    <reaction evidence="14">
        <text>2 oxidized [cytochrome P450] + NADPH = 2 reduced [cytochrome P450] + NADP(+) + H(+)</text>
        <dbReference type="Rhea" id="RHEA:24040"/>
        <dbReference type="Rhea" id="RHEA-COMP:14627"/>
        <dbReference type="Rhea" id="RHEA-COMP:14628"/>
        <dbReference type="ChEBI" id="CHEBI:15378"/>
        <dbReference type="ChEBI" id="CHEBI:55376"/>
        <dbReference type="ChEBI" id="CHEBI:57783"/>
        <dbReference type="ChEBI" id="CHEBI:58349"/>
        <dbReference type="ChEBI" id="CHEBI:60344"/>
        <dbReference type="EC" id="1.6.2.4"/>
    </reaction>
</comment>
<comment type="function">
    <text evidence="14">This enzyme is required for electron transfer from NADP to cytochrome P450 in microsomes. It can also provide electron transfer to heme oxygenase and cytochrome B5. Involved in ergosterol biosynthesis.</text>
</comment>
<dbReference type="PROSITE" id="PS51384">
    <property type="entry name" value="FAD_FR"/>
    <property type="match status" value="1"/>
</dbReference>
<feature type="binding site" evidence="14">
    <location>
        <position position="591"/>
    </location>
    <ligand>
        <name>NADP(+)</name>
        <dbReference type="ChEBI" id="CHEBI:58349"/>
    </ligand>
</feature>
<reference evidence="17 18" key="1">
    <citation type="journal article" date="2018" name="Evol. Lett.">
        <title>Horizontal gene cluster transfer increased hallucinogenic mushroom diversity.</title>
        <authorList>
            <person name="Reynolds H.T."/>
            <person name="Vijayakumar V."/>
            <person name="Gluck-Thaler E."/>
            <person name="Korotkin H.B."/>
            <person name="Matheny P.B."/>
            <person name="Slot J.C."/>
        </authorList>
    </citation>
    <scope>NUCLEOTIDE SEQUENCE [LARGE SCALE GENOMIC DNA]</scope>
    <source>
        <strain evidence="17 18">SRW20</strain>
    </source>
</reference>
<sequence>MSAADANRSTFSPAFPLLAIPMASSSSDVAILALGVILAAVYLFRDQLFAASKPKVAPTTASKTANGSGNPRDFIAKMKEAKKRIVIFYGSQTGTAEEYAIRLAKEAKQKFGLASLVCDPEEYDFENLDQIPEDCAAFFVMATYGEGEPTDNAVQLMQNLEDDSFEFSKGEHKLEGLKYVVFGLGNKTYEHYNLIGRKVDNLLTKMGATRIGERGEGDDDKSMEEDYLEWKDGMWEAFATAMGVEEGQGGDTADFVVSELESHPPEKVYLGEYSARALTKTKGIHDAKNPYAAPITVARELFSIDADRNCVHMEFNTEGSGITYQHGDHVGLWPLNPDVEVERLLCVLGLTDKQDTVIGIESLDPALAKVPFPVPTTYGTVLRHYIDISAVAGRQILGTMSKFAPTPEAEAFLKNLNTNKEEYHRVVHDGCLKLGEVLQLAAGNDIRVKPNVENTTKWNIPFDIIVSAIPRLQPRYYSISSSPKLYPNSIHVTAVVLKYENIPTEPVPHKWVYGVGSNFLLNLKHAANKEPVPLISTDGEERVAVPSYLIEGPRGAYKTELHFKAPIHVRRSTFRLPTNPKSPVIMVGPGTGVAPFRGFVQERVALARRSLEKNGPDALNDWGRITLFYGCRRDDQDFLYKDEWPEYEKELKGKFKIHVALSRQNYKPDGSKIYVQDLIWEDRENIADAILNGKGYVYICGEAKNMSKQVEEVLAKILGEAKGGSAEVEGAAELKLLKERSRLMLDVWS</sequence>
<dbReference type="SUPFAM" id="SSF52218">
    <property type="entry name" value="Flavoproteins"/>
    <property type="match status" value="1"/>
</dbReference>
<feature type="binding site" evidence="14">
    <location>
        <begin position="184"/>
        <end position="193"/>
    </location>
    <ligand>
        <name>FMN</name>
        <dbReference type="ChEBI" id="CHEBI:58210"/>
    </ligand>
</feature>
<evidence type="ECO:0000256" key="1">
    <source>
        <dbReference type="ARBA" id="ARBA00022630"/>
    </source>
</evidence>
<dbReference type="InterPro" id="IPR001433">
    <property type="entry name" value="OxRdtase_FAD/NAD-bd"/>
</dbReference>
<dbReference type="GO" id="GO:0050660">
    <property type="term" value="F:flavin adenine dinucleotide binding"/>
    <property type="evidence" value="ECO:0007669"/>
    <property type="project" value="UniProtKB-UniRule"/>
</dbReference>
<keyword evidence="7 14" id="KW-0752">Steroid biosynthesis</keyword>
<evidence type="ECO:0000256" key="6">
    <source>
        <dbReference type="ARBA" id="ARBA00022857"/>
    </source>
</evidence>
<dbReference type="InterPro" id="IPR008254">
    <property type="entry name" value="Flavodoxin/NO_synth"/>
</dbReference>
<dbReference type="Gene3D" id="3.40.50.360">
    <property type="match status" value="1"/>
</dbReference>
<dbReference type="InterPro" id="IPR023208">
    <property type="entry name" value="P450R"/>
</dbReference>
<comment type="cofactor">
    <cofactor evidence="14">
        <name>FMN</name>
        <dbReference type="ChEBI" id="CHEBI:58210"/>
    </cofactor>
    <text evidence="14">Binds 1 FMN per monomer.</text>
</comment>
<dbReference type="GO" id="GO:0005789">
    <property type="term" value="C:endoplasmic reticulum membrane"/>
    <property type="evidence" value="ECO:0007669"/>
    <property type="project" value="UniProtKB-SubCell"/>
</dbReference>
<dbReference type="OrthoDB" id="1856718at2759"/>
<keyword evidence="10 14" id="KW-0756">Sterol biosynthesis</keyword>
<evidence type="ECO:0000256" key="10">
    <source>
        <dbReference type="ARBA" id="ARBA00023011"/>
    </source>
</evidence>
<keyword evidence="13 14" id="KW-0753">Steroid metabolism</keyword>
<feature type="binding site" evidence="14">
    <location>
        <begin position="91"/>
        <end position="96"/>
    </location>
    <ligand>
        <name>FMN</name>
        <dbReference type="ChEBI" id="CHEBI:58210"/>
    </ligand>
</feature>
<evidence type="ECO:0000256" key="5">
    <source>
        <dbReference type="ARBA" id="ARBA00022827"/>
    </source>
</evidence>
<keyword evidence="14" id="KW-1003">Cell membrane</keyword>
<keyword evidence="12 14" id="KW-1207">Sterol metabolism</keyword>
<dbReference type="Pfam" id="PF00258">
    <property type="entry name" value="Flavodoxin_1"/>
    <property type="match status" value="1"/>
</dbReference>
<dbReference type="STRING" id="231916.A0A409VK12"/>
<dbReference type="FunCoup" id="A0A409VK12">
    <property type="interactions" value="444"/>
</dbReference>
<keyword evidence="14" id="KW-1000">Mitochondrion outer membrane</keyword>
<evidence type="ECO:0000256" key="7">
    <source>
        <dbReference type="ARBA" id="ARBA00022955"/>
    </source>
</evidence>
<dbReference type="HAMAP" id="MF_03212">
    <property type="entry name" value="NCPR"/>
    <property type="match status" value="1"/>
</dbReference>
<keyword evidence="5 14" id="KW-0274">FAD</keyword>
<comment type="similarity">
    <text evidence="14">Belongs to the NADPH--cytochrome P450 reductase family.</text>
</comment>
<dbReference type="FunFam" id="3.40.50.360:FF:000024">
    <property type="entry name" value="NADPH--cytochrome P450 reductase"/>
    <property type="match status" value="1"/>
</dbReference>
<comment type="similarity">
    <text evidence="14">In the C-terminal section; belongs to the flavoprotein pyridine nucleotide cytochrome reductase family.</text>
</comment>
<dbReference type="InterPro" id="IPR039261">
    <property type="entry name" value="FNR_nucleotide-bd"/>
</dbReference>
<proteinExistence type="inferred from homology"/>
<dbReference type="FunFam" id="3.40.50.80:FF:000018">
    <property type="entry name" value="NADPH--cytochrome P450 reductase"/>
    <property type="match status" value="1"/>
</dbReference>
<name>A0A409VK12_9AGAR</name>
<evidence type="ECO:0000313" key="18">
    <source>
        <dbReference type="Proteomes" id="UP000284706"/>
    </source>
</evidence>
<dbReference type="GO" id="GO:0006696">
    <property type="term" value="P:ergosterol biosynthetic process"/>
    <property type="evidence" value="ECO:0007669"/>
    <property type="project" value="UniProtKB-UniRule"/>
</dbReference>
<evidence type="ECO:0000256" key="4">
    <source>
        <dbReference type="ARBA" id="ARBA00022824"/>
    </source>
</evidence>
<feature type="domain" description="Flavodoxin-like" evidence="15">
    <location>
        <begin position="85"/>
        <end position="235"/>
    </location>
</feature>
<dbReference type="PRINTS" id="PR00369">
    <property type="entry name" value="FLAVODOXIN"/>
</dbReference>
<dbReference type="PIRSF" id="PIRSF000208">
    <property type="entry name" value="P450R"/>
    <property type="match status" value="1"/>
</dbReference>
<keyword evidence="8" id="KW-1133">Transmembrane helix</keyword>
<dbReference type="InterPro" id="IPR001709">
    <property type="entry name" value="Flavoprot_Pyr_Nucl_cyt_Rdtase"/>
</dbReference>
<dbReference type="Pfam" id="PF00667">
    <property type="entry name" value="FAD_binding_1"/>
    <property type="match status" value="1"/>
</dbReference>
<dbReference type="GO" id="GO:0005741">
    <property type="term" value="C:mitochondrial outer membrane"/>
    <property type="evidence" value="ECO:0007669"/>
    <property type="project" value="UniProtKB-SubCell"/>
</dbReference>
<keyword evidence="1 14" id="KW-0285">Flavoprotein</keyword>
<dbReference type="GO" id="GO:0010181">
    <property type="term" value="F:FMN binding"/>
    <property type="evidence" value="ECO:0007669"/>
    <property type="project" value="UniProtKB-UniRule"/>
</dbReference>
<evidence type="ECO:0000256" key="13">
    <source>
        <dbReference type="ARBA" id="ARBA00023221"/>
    </source>
</evidence>
<keyword evidence="14" id="KW-0444">Lipid biosynthesis</keyword>
<comment type="cofactor">
    <cofactor evidence="14">
        <name>FAD</name>
        <dbReference type="ChEBI" id="CHEBI:57692"/>
    </cofactor>
    <text evidence="14">Binds 1 FAD per monomer.</text>
</comment>
<feature type="binding site" evidence="14">
    <location>
        <position position="748"/>
    </location>
    <ligand>
        <name>FAD</name>
        <dbReference type="ChEBI" id="CHEBI:57692"/>
    </ligand>
</feature>
<evidence type="ECO:0000259" key="15">
    <source>
        <dbReference type="PROSITE" id="PS50902"/>
    </source>
</evidence>
<keyword evidence="18" id="KW-1185">Reference proteome</keyword>
<keyword evidence="11 14" id="KW-0472">Membrane</keyword>
<feature type="binding site" evidence="14">
    <location>
        <position position="308"/>
    </location>
    <ligand>
        <name>NADP(+)</name>
        <dbReference type="ChEBI" id="CHEBI:58349"/>
    </ligand>
</feature>
<dbReference type="SUPFAM" id="SSF63380">
    <property type="entry name" value="Riboflavin synthase domain-like"/>
    <property type="match status" value="1"/>
</dbReference>
<dbReference type="Proteomes" id="UP000284706">
    <property type="component" value="Unassembled WGS sequence"/>
</dbReference>
<dbReference type="EC" id="1.6.2.4" evidence="14"/>
<evidence type="ECO:0000256" key="3">
    <source>
        <dbReference type="ARBA" id="ARBA00022692"/>
    </source>
</evidence>
<comment type="caution">
    <text evidence="17">The sequence shown here is derived from an EMBL/GenBank/DDBJ whole genome shotgun (WGS) entry which is preliminary data.</text>
</comment>
<dbReference type="InterPro" id="IPR017927">
    <property type="entry name" value="FAD-bd_FR_type"/>
</dbReference>
<dbReference type="Gene3D" id="2.40.30.10">
    <property type="entry name" value="Translation factors"/>
    <property type="match status" value="2"/>
</dbReference>
<organism evidence="17 18">
    <name type="scientific">Gymnopilus dilepis</name>
    <dbReference type="NCBI Taxonomy" id="231916"/>
    <lineage>
        <taxon>Eukaryota</taxon>
        <taxon>Fungi</taxon>
        <taxon>Dikarya</taxon>
        <taxon>Basidiomycota</taxon>
        <taxon>Agaricomycotina</taxon>
        <taxon>Agaricomycetes</taxon>
        <taxon>Agaricomycetidae</taxon>
        <taxon>Agaricales</taxon>
        <taxon>Agaricineae</taxon>
        <taxon>Hymenogastraceae</taxon>
        <taxon>Gymnopilus</taxon>
    </lineage>
</organism>
<dbReference type="InterPro" id="IPR029039">
    <property type="entry name" value="Flavoprotein-like_sf"/>
</dbReference>
<evidence type="ECO:0000256" key="8">
    <source>
        <dbReference type="ARBA" id="ARBA00022989"/>
    </source>
</evidence>
<dbReference type="Pfam" id="PF00175">
    <property type="entry name" value="NAD_binding_1"/>
    <property type="match status" value="1"/>
</dbReference>